<dbReference type="SUPFAM" id="SSF46689">
    <property type="entry name" value="Homeodomain-like"/>
    <property type="match status" value="1"/>
</dbReference>
<name>A0A644UGJ5_9ZZZZ</name>
<keyword evidence="2" id="KW-0238">DNA-binding</keyword>
<dbReference type="GO" id="GO:0003700">
    <property type="term" value="F:DNA-binding transcription factor activity"/>
    <property type="evidence" value="ECO:0007669"/>
    <property type="project" value="InterPro"/>
</dbReference>
<dbReference type="InterPro" id="IPR018060">
    <property type="entry name" value="HTH_AraC"/>
</dbReference>
<evidence type="ECO:0000313" key="5">
    <source>
        <dbReference type="EMBL" id="MPL77989.1"/>
    </source>
</evidence>
<dbReference type="AlphaFoldDB" id="A0A644UGJ5"/>
<dbReference type="PANTHER" id="PTHR46796">
    <property type="entry name" value="HTH-TYPE TRANSCRIPTIONAL ACTIVATOR RHAS-RELATED"/>
    <property type="match status" value="1"/>
</dbReference>
<dbReference type="GO" id="GO:0043565">
    <property type="term" value="F:sequence-specific DNA binding"/>
    <property type="evidence" value="ECO:0007669"/>
    <property type="project" value="InterPro"/>
</dbReference>
<proteinExistence type="predicted"/>
<dbReference type="Pfam" id="PF20240">
    <property type="entry name" value="DUF6597"/>
    <property type="match status" value="1"/>
</dbReference>
<dbReference type="PROSITE" id="PS01124">
    <property type="entry name" value="HTH_ARAC_FAMILY_2"/>
    <property type="match status" value="1"/>
</dbReference>
<dbReference type="Gene3D" id="1.10.10.60">
    <property type="entry name" value="Homeodomain-like"/>
    <property type="match status" value="1"/>
</dbReference>
<gene>
    <name evidence="5" type="ORF">SDC9_23850</name>
</gene>
<feature type="domain" description="HTH araC/xylS-type" evidence="4">
    <location>
        <begin position="171"/>
        <end position="270"/>
    </location>
</feature>
<sequence length="277" mass="30677">MTSDCPTADSVYEAYPRIRMLPVPEKVSAYVKAIWTLEKGSGVHHERLYPNGETQLIFHYGSPFGESYGGGRPGLQPQSLICGQFTTYKDIFLSGNAGLLGVVFHPYASNALFGIPAHHFTHLTVGLPEIDKSLEEAGSMVAEAPGLPRRLQIIENFMLKRLHTINQRHFALVRKSVELLAQKADGPAVSKAAESLFVGNRQFERVFRDYVGLSPVRYAGITRFNKALSLFGTPQPLTGIALEAGYYDQAHFIREFKSIAGELPSVYRKNLSMPDFG</sequence>
<dbReference type="SMART" id="SM00342">
    <property type="entry name" value="HTH_ARAC"/>
    <property type="match status" value="1"/>
</dbReference>
<evidence type="ECO:0000256" key="3">
    <source>
        <dbReference type="ARBA" id="ARBA00023163"/>
    </source>
</evidence>
<comment type="caution">
    <text evidence="5">The sequence shown here is derived from an EMBL/GenBank/DDBJ whole genome shotgun (WGS) entry which is preliminary data.</text>
</comment>
<accession>A0A644UGJ5</accession>
<dbReference type="InterPro" id="IPR046532">
    <property type="entry name" value="DUF6597"/>
</dbReference>
<keyword evidence="3" id="KW-0804">Transcription</keyword>
<protein>
    <recommendedName>
        <fullName evidence="4">HTH araC/xylS-type domain-containing protein</fullName>
    </recommendedName>
</protein>
<dbReference type="EMBL" id="VSSQ01000112">
    <property type="protein sequence ID" value="MPL77989.1"/>
    <property type="molecule type" value="Genomic_DNA"/>
</dbReference>
<evidence type="ECO:0000259" key="4">
    <source>
        <dbReference type="PROSITE" id="PS01124"/>
    </source>
</evidence>
<organism evidence="5">
    <name type="scientific">bioreactor metagenome</name>
    <dbReference type="NCBI Taxonomy" id="1076179"/>
    <lineage>
        <taxon>unclassified sequences</taxon>
        <taxon>metagenomes</taxon>
        <taxon>ecological metagenomes</taxon>
    </lineage>
</organism>
<dbReference type="InterPro" id="IPR009057">
    <property type="entry name" value="Homeodomain-like_sf"/>
</dbReference>
<reference evidence="5" key="1">
    <citation type="submission" date="2019-08" db="EMBL/GenBank/DDBJ databases">
        <authorList>
            <person name="Kucharzyk K."/>
            <person name="Murdoch R.W."/>
            <person name="Higgins S."/>
            <person name="Loffler F."/>
        </authorList>
    </citation>
    <scope>NUCLEOTIDE SEQUENCE</scope>
</reference>
<dbReference type="Pfam" id="PF12833">
    <property type="entry name" value="HTH_18"/>
    <property type="match status" value="1"/>
</dbReference>
<evidence type="ECO:0000256" key="2">
    <source>
        <dbReference type="ARBA" id="ARBA00023125"/>
    </source>
</evidence>
<keyword evidence="1" id="KW-0805">Transcription regulation</keyword>
<evidence type="ECO:0000256" key="1">
    <source>
        <dbReference type="ARBA" id="ARBA00023015"/>
    </source>
</evidence>
<dbReference type="PANTHER" id="PTHR46796:SF13">
    <property type="entry name" value="HTH-TYPE TRANSCRIPTIONAL ACTIVATOR RHAS"/>
    <property type="match status" value="1"/>
</dbReference>
<dbReference type="InterPro" id="IPR050204">
    <property type="entry name" value="AraC_XylS_family_regulators"/>
</dbReference>